<evidence type="ECO:0000313" key="9">
    <source>
        <dbReference type="EMBL" id="PRX96367.1"/>
    </source>
</evidence>
<feature type="transmembrane region" description="Helical" evidence="8">
    <location>
        <begin position="104"/>
        <end position="126"/>
    </location>
</feature>
<evidence type="ECO:0000256" key="8">
    <source>
        <dbReference type="SAM" id="Phobius"/>
    </source>
</evidence>
<dbReference type="EMBL" id="PVZC01000008">
    <property type="protein sequence ID" value="PRX96367.1"/>
    <property type="molecule type" value="Genomic_DNA"/>
</dbReference>
<evidence type="ECO:0000256" key="5">
    <source>
        <dbReference type="ARBA" id="ARBA00022960"/>
    </source>
</evidence>
<feature type="transmembrane region" description="Helical" evidence="8">
    <location>
        <begin position="78"/>
        <end position="97"/>
    </location>
</feature>
<keyword evidence="7 8" id="KW-0472">Membrane</keyword>
<keyword evidence="5" id="KW-0133">Cell shape</keyword>
<feature type="transmembrane region" description="Helical" evidence="8">
    <location>
        <begin position="138"/>
        <end position="161"/>
    </location>
</feature>
<dbReference type="GO" id="GO:0005886">
    <property type="term" value="C:plasma membrane"/>
    <property type="evidence" value="ECO:0007669"/>
    <property type="project" value="UniProtKB-SubCell"/>
</dbReference>
<organism evidence="9 10">
    <name type="scientific">Allonocardiopsis opalescens</name>
    <dbReference type="NCBI Taxonomy" id="1144618"/>
    <lineage>
        <taxon>Bacteria</taxon>
        <taxon>Bacillati</taxon>
        <taxon>Actinomycetota</taxon>
        <taxon>Actinomycetes</taxon>
        <taxon>Streptosporangiales</taxon>
        <taxon>Allonocardiopsis</taxon>
    </lineage>
</organism>
<evidence type="ECO:0000256" key="3">
    <source>
        <dbReference type="ARBA" id="ARBA00022475"/>
    </source>
</evidence>
<keyword evidence="10" id="KW-1185">Reference proteome</keyword>
<dbReference type="RefSeq" id="WP_106251278.1">
    <property type="nucleotide sequence ID" value="NZ_PVZC01000008.1"/>
</dbReference>
<dbReference type="Proteomes" id="UP000237846">
    <property type="component" value="Unassembled WGS sequence"/>
</dbReference>
<sequence length="173" mass="17550">MRRVPVVFCAVVLLLAVVAQVAVVNRLGLPFGVVPDLALLVVVALALLTGARSGAVLGFAAGLAADLMPAAAGPLGLSALVLCLVGYATGRVGALAVRSPVMPFAVTAAATLAAGVLYALLGALLGDPRIGFGSVLHVVPWTWLCTLLLSPFALFLIFTGYRRVTGGDTAMGW</sequence>
<keyword evidence="6 8" id="KW-1133">Transmembrane helix</keyword>
<proteinExistence type="inferred from homology"/>
<protein>
    <submittedName>
        <fullName evidence="9">Rod shape-determining protein MreD</fullName>
    </submittedName>
</protein>
<gene>
    <name evidence="9" type="ORF">CLV72_108376</name>
</gene>
<evidence type="ECO:0000256" key="1">
    <source>
        <dbReference type="ARBA" id="ARBA00004651"/>
    </source>
</evidence>
<accession>A0A2T0PXW9</accession>
<evidence type="ECO:0000256" key="6">
    <source>
        <dbReference type="ARBA" id="ARBA00022989"/>
    </source>
</evidence>
<name>A0A2T0PXW9_9ACTN</name>
<evidence type="ECO:0000256" key="2">
    <source>
        <dbReference type="ARBA" id="ARBA00007776"/>
    </source>
</evidence>
<evidence type="ECO:0000313" key="10">
    <source>
        <dbReference type="Proteomes" id="UP000237846"/>
    </source>
</evidence>
<comment type="caution">
    <text evidence="9">The sequence shown here is derived from an EMBL/GenBank/DDBJ whole genome shotgun (WGS) entry which is preliminary data.</text>
</comment>
<keyword evidence="3" id="KW-1003">Cell membrane</keyword>
<dbReference type="Pfam" id="PF04093">
    <property type="entry name" value="MreD"/>
    <property type="match status" value="1"/>
</dbReference>
<dbReference type="AlphaFoldDB" id="A0A2T0PXW9"/>
<evidence type="ECO:0000256" key="7">
    <source>
        <dbReference type="ARBA" id="ARBA00023136"/>
    </source>
</evidence>
<keyword evidence="4 8" id="KW-0812">Transmembrane</keyword>
<comment type="subcellular location">
    <subcellularLocation>
        <location evidence="1">Cell membrane</location>
        <topology evidence="1">Multi-pass membrane protein</topology>
    </subcellularLocation>
</comment>
<evidence type="ECO:0000256" key="4">
    <source>
        <dbReference type="ARBA" id="ARBA00022692"/>
    </source>
</evidence>
<comment type="similarity">
    <text evidence="2">Belongs to the MreD family.</text>
</comment>
<reference evidence="9 10" key="1">
    <citation type="submission" date="2018-03" db="EMBL/GenBank/DDBJ databases">
        <title>Genomic Encyclopedia of Archaeal and Bacterial Type Strains, Phase II (KMG-II): from individual species to whole genera.</title>
        <authorList>
            <person name="Goeker M."/>
        </authorList>
    </citation>
    <scope>NUCLEOTIDE SEQUENCE [LARGE SCALE GENOMIC DNA]</scope>
    <source>
        <strain evidence="9 10">DSM 45601</strain>
    </source>
</reference>
<dbReference type="InterPro" id="IPR007227">
    <property type="entry name" value="Cell_shape_determining_MreD"/>
</dbReference>
<dbReference type="NCBIfam" id="TIGR03426">
    <property type="entry name" value="shape_MreD"/>
    <property type="match status" value="1"/>
</dbReference>
<dbReference type="GO" id="GO:0008360">
    <property type="term" value="P:regulation of cell shape"/>
    <property type="evidence" value="ECO:0007669"/>
    <property type="project" value="UniProtKB-KW"/>
</dbReference>